<gene>
    <name evidence="2" type="primary">metS</name>
    <name evidence="2" type="ORF">JDV75_01505</name>
</gene>
<dbReference type="InterPro" id="IPR031596">
    <property type="entry name" value="MaAIMP_sms"/>
</dbReference>
<feature type="transmembrane region" description="Helical" evidence="1">
    <location>
        <begin position="6"/>
        <end position="27"/>
    </location>
</feature>
<reference evidence="2" key="1">
    <citation type="submission" date="2020-12" db="EMBL/GenBank/DDBJ databases">
        <title>Genome public.</title>
        <authorList>
            <person name="Sun Q."/>
        </authorList>
    </citation>
    <scope>NUCLEOTIDE SEQUENCE</scope>
    <source>
        <strain evidence="2">CCM 8863</strain>
    </source>
</reference>
<proteinExistence type="predicted"/>
<protein>
    <submittedName>
        <fullName evidence="2">Methionine/alanine import NSS transporter subunit MetS</fullName>
    </submittedName>
</protein>
<evidence type="ECO:0000313" key="2">
    <source>
        <dbReference type="EMBL" id="MBI8988444.1"/>
    </source>
</evidence>
<sequence length="63" mass="6762">MSGIAIMMMILFMVVIWGGLLVSILALRKHPDDSSGILGDSHLATDDVLIEQEKAGPPARNTD</sequence>
<dbReference type="EMBL" id="JAEIOS010000009">
    <property type="protein sequence ID" value="MBI8988444.1"/>
    <property type="molecule type" value="Genomic_DNA"/>
</dbReference>
<accession>A0A934M6B3</accession>
<evidence type="ECO:0000256" key="1">
    <source>
        <dbReference type="SAM" id="Phobius"/>
    </source>
</evidence>
<keyword evidence="1" id="KW-1133">Transmembrane helix</keyword>
<dbReference type="Pfam" id="PF16951">
    <property type="entry name" value="MaAIMP_sms"/>
    <property type="match status" value="1"/>
</dbReference>
<organism evidence="2 3">
    <name type="scientific">Corynebacterium meridianum</name>
    <dbReference type="NCBI Taxonomy" id="2765363"/>
    <lineage>
        <taxon>Bacteria</taxon>
        <taxon>Bacillati</taxon>
        <taxon>Actinomycetota</taxon>
        <taxon>Actinomycetes</taxon>
        <taxon>Mycobacteriales</taxon>
        <taxon>Corynebacteriaceae</taxon>
        <taxon>Corynebacterium</taxon>
    </lineage>
</organism>
<keyword evidence="1" id="KW-0472">Membrane</keyword>
<evidence type="ECO:0000313" key="3">
    <source>
        <dbReference type="Proteomes" id="UP000645966"/>
    </source>
</evidence>
<name>A0A934M6B3_9CORY</name>
<dbReference type="Proteomes" id="UP000645966">
    <property type="component" value="Unassembled WGS sequence"/>
</dbReference>
<dbReference type="NCBIfam" id="NF033493">
    <property type="entry name" value="MetS_like_NSS"/>
    <property type="match status" value="1"/>
</dbReference>
<dbReference type="AlphaFoldDB" id="A0A934M6B3"/>
<keyword evidence="3" id="KW-1185">Reference proteome</keyword>
<comment type="caution">
    <text evidence="2">The sequence shown here is derived from an EMBL/GenBank/DDBJ whole genome shotgun (WGS) entry which is preliminary data.</text>
</comment>
<keyword evidence="1" id="KW-0812">Transmembrane</keyword>
<dbReference type="NCBIfam" id="NF033494">
    <property type="entry name" value="NSS_import_MetS"/>
    <property type="match status" value="1"/>
</dbReference>
<dbReference type="RefSeq" id="WP_198735548.1">
    <property type="nucleotide sequence ID" value="NZ_JAEIOS010000009.1"/>
</dbReference>